<organism evidence="7 8">
    <name type="scientific">Candida boidinii</name>
    <name type="common">Yeast</name>
    <dbReference type="NCBI Taxonomy" id="5477"/>
    <lineage>
        <taxon>Eukaryota</taxon>
        <taxon>Fungi</taxon>
        <taxon>Dikarya</taxon>
        <taxon>Ascomycota</taxon>
        <taxon>Saccharomycotina</taxon>
        <taxon>Pichiomycetes</taxon>
        <taxon>Pichiales</taxon>
        <taxon>Pichiaceae</taxon>
        <taxon>Ogataea</taxon>
        <taxon>Ogataea/Candida clade</taxon>
    </lineage>
</organism>
<name>A0A9W6SUF4_CANBO</name>
<comment type="subcellular location">
    <subcellularLocation>
        <location evidence="2">Cytoplasm</location>
    </subcellularLocation>
    <subcellularLocation>
        <location evidence="1">Nucleus</location>
    </subcellularLocation>
</comment>
<dbReference type="Proteomes" id="UP001165120">
    <property type="component" value="Unassembled WGS sequence"/>
</dbReference>
<feature type="region of interest" description="Disordered" evidence="6">
    <location>
        <begin position="847"/>
        <end position="868"/>
    </location>
</feature>
<evidence type="ECO:0000313" key="7">
    <source>
        <dbReference type="EMBL" id="GME67202.1"/>
    </source>
</evidence>
<evidence type="ECO:0000256" key="1">
    <source>
        <dbReference type="ARBA" id="ARBA00004123"/>
    </source>
</evidence>
<dbReference type="InterPro" id="IPR011989">
    <property type="entry name" value="ARM-like"/>
</dbReference>
<feature type="compositionally biased region" description="Basic and acidic residues" evidence="6">
    <location>
        <begin position="852"/>
        <end position="868"/>
    </location>
</feature>
<protein>
    <submittedName>
        <fullName evidence="7">Unnamed protein product</fullName>
    </submittedName>
</protein>
<dbReference type="GO" id="GO:0005634">
    <property type="term" value="C:nucleus"/>
    <property type="evidence" value="ECO:0007669"/>
    <property type="project" value="UniProtKB-SubCell"/>
</dbReference>
<accession>A0A9W6SUF4</accession>
<evidence type="ECO:0000256" key="4">
    <source>
        <dbReference type="ARBA" id="ARBA00022737"/>
    </source>
</evidence>
<dbReference type="Gene3D" id="1.25.10.10">
    <property type="entry name" value="Leucine-rich Repeat Variant"/>
    <property type="match status" value="2"/>
</dbReference>
<dbReference type="GO" id="GO:0043161">
    <property type="term" value="P:proteasome-mediated ubiquitin-dependent protein catabolic process"/>
    <property type="evidence" value="ECO:0007669"/>
    <property type="project" value="TreeGrafter"/>
</dbReference>
<dbReference type="SUPFAM" id="SSF48371">
    <property type="entry name" value="ARM repeat"/>
    <property type="match status" value="2"/>
</dbReference>
<dbReference type="AlphaFoldDB" id="A0A9W6SUF4"/>
<keyword evidence="3" id="KW-0963">Cytoplasm</keyword>
<dbReference type="PANTHER" id="PTHR15651:SF7">
    <property type="entry name" value="ARMADILLO REPEAT-CONTAINING PROTEIN 8"/>
    <property type="match status" value="1"/>
</dbReference>
<keyword evidence="4" id="KW-0677">Repeat</keyword>
<dbReference type="PANTHER" id="PTHR15651">
    <property type="entry name" value="ARMADILLO REPEAT-CONTAINING PROTEIN 8"/>
    <property type="match status" value="1"/>
</dbReference>
<comment type="caution">
    <text evidence="7">The sequence shown here is derived from an EMBL/GenBank/DDBJ whole genome shotgun (WGS) entry which is preliminary data.</text>
</comment>
<keyword evidence="8" id="KW-1185">Reference proteome</keyword>
<dbReference type="EMBL" id="BSXN01000119">
    <property type="protein sequence ID" value="GME67202.1"/>
    <property type="molecule type" value="Genomic_DNA"/>
</dbReference>
<evidence type="ECO:0000313" key="8">
    <source>
        <dbReference type="Proteomes" id="UP001165120"/>
    </source>
</evidence>
<evidence type="ECO:0000256" key="6">
    <source>
        <dbReference type="SAM" id="MobiDB-lite"/>
    </source>
</evidence>
<dbReference type="InterPro" id="IPR038739">
    <property type="entry name" value="ARMC8/Vid28"/>
</dbReference>
<dbReference type="GO" id="GO:0034657">
    <property type="term" value="C:GID complex"/>
    <property type="evidence" value="ECO:0007669"/>
    <property type="project" value="TreeGrafter"/>
</dbReference>
<reference evidence="7" key="1">
    <citation type="submission" date="2023-04" db="EMBL/GenBank/DDBJ databases">
        <title>Candida boidinii NBRC 10035.</title>
        <authorList>
            <person name="Ichikawa N."/>
            <person name="Sato H."/>
            <person name="Tonouchi N."/>
        </authorList>
    </citation>
    <scope>NUCLEOTIDE SEQUENCE</scope>
    <source>
        <strain evidence="7">NBRC 10035</strain>
    </source>
</reference>
<gene>
    <name evidence="7" type="ORF">Cboi02_000063100</name>
</gene>
<evidence type="ECO:0000256" key="3">
    <source>
        <dbReference type="ARBA" id="ARBA00022490"/>
    </source>
</evidence>
<keyword evidence="5" id="KW-0539">Nucleus</keyword>
<dbReference type="GO" id="GO:0005737">
    <property type="term" value="C:cytoplasm"/>
    <property type="evidence" value="ECO:0007669"/>
    <property type="project" value="UniProtKB-SubCell"/>
</dbReference>
<dbReference type="InterPro" id="IPR016024">
    <property type="entry name" value="ARM-type_fold"/>
</dbReference>
<sequence>MASTIAITESELKSLKDLKGRILGNDTEKNKLINDKSAFNSILEILSFDAPSNADFSIFNNLQREAAIILQSFSFDKNHLDTLMSDSLLLTLISSIIKNPSVLAEINLKTLINIRSLTPESSLDLSTYKNEDLFIETLYNILNNGNSSTELCFDTCVLIPFIKSTHLPKLYKPIVKRFSIINSYIFRQALFHNNTAENMSNYENCQNDTLSPLPPSTTTIDTYSSDIAPMLYALAHLIEVIYLEKGKIISLPKPMYYTLTSLINSSNLNVKLSSINLLTHYTIYHLSPGKRHINFMKIVPSLVSIIEKSKSLKSNQDILLSSSYKLSRKMSPLYLLSKITECDESINHYLVNTDAIELIASIITDNYNPKEKFLSENLLYKISDCLLILSCIASSIEEYRSQITKYNISPIIVDSLLKHFTIYNELQEIKSNGVYKISSSKTELLLRLSNRITLFSAYLLRSLSRSTALLRTYLVDLNIVEILLNCLRVPQGVVECFSKELQGSEILLKTVVLGIISNLILDFSAVKNDLLSSEVSALFSSFIDKDQPDILRLNSLILFRNSLFGDDIKYKENFIQILPFDKIFELCYDANPQIKEQAFNILRNLSVGRKNYANEIIASFPACKTAKLKGDYNFLDFLLNNLKQPHNEPSLIVSINYILVHLAASNAKNKALMMCNIPLISKILEQILSRDGVHSNKKTIDSHSYNYINNNSNTNNKINNSSSSYNIKSNIHNHEKNNDNRNKSFVPTYDRRITVCPSNSSFRSPEEQYNDYWKIKLSCLWIVINLTWKEEITDRRVRRTELRRQGPEIHSFVPERSSLPITSMISDVSSTGQSRDIIANSISINAANTSGRENDPTHDSLESTSDIRPDDMMDLDVSKDENTFSDYLSARMRALKLLDLGFYTAIKALNNECEIMDFKERARTAVFQMVLYESKG</sequence>
<proteinExistence type="predicted"/>
<evidence type="ECO:0000256" key="2">
    <source>
        <dbReference type="ARBA" id="ARBA00004496"/>
    </source>
</evidence>
<evidence type="ECO:0000256" key="5">
    <source>
        <dbReference type="ARBA" id="ARBA00023242"/>
    </source>
</evidence>